<organism evidence="1 2">
    <name type="scientific">Elysia crispata</name>
    <name type="common">lettuce slug</name>
    <dbReference type="NCBI Taxonomy" id="231223"/>
    <lineage>
        <taxon>Eukaryota</taxon>
        <taxon>Metazoa</taxon>
        <taxon>Spiralia</taxon>
        <taxon>Lophotrochozoa</taxon>
        <taxon>Mollusca</taxon>
        <taxon>Gastropoda</taxon>
        <taxon>Heterobranchia</taxon>
        <taxon>Euthyneura</taxon>
        <taxon>Panpulmonata</taxon>
        <taxon>Sacoglossa</taxon>
        <taxon>Placobranchoidea</taxon>
        <taxon>Plakobranchidae</taxon>
        <taxon>Elysia</taxon>
    </lineage>
</organism>
<evidence type="ECO:0000313" key="2">
    <source>
        <dbReference type="Proteomes" id="UP001283361"/>
    </source>
</evidence>
<evidence type="ECO:0000313" key="1">
    <source>
        <dbReference type="EMBL" id="KAK3797602.1"/>
    </source>
</evidence>
<name>A0AAE1B108_9GAST</name>
<sequence>MFTDVNVSEEAQRQPCGRTFVYSSNNELLASWANRQQSPVITGSFHFSSYLCFTFSVLVVPCGLISKPSSERSVIGDNSLL</sequence>
<gene>
    <name evidence="1" type="ORF">RRG08_054629</name>
</gene>
<reference evidence="1" key="1">
    <citation type="journal article" date="2023" name="G3 (Bethesda)">
        <title>A reference genome for the long-term kleptoplast-retaining sea slug Elysia crispata morphotype clarki.</title>
        <authorList>
            <person name="Eastman K.E."/>
            <person name="Pendleton A.L."/>
            <person name="Shaikh M.A."/>
            <person name="Suttiyut T."/>
            <person name="Ogas R."/>
            <person name="Tomko P."/>
            <person name="Gavelis G."/>
            <person name="Widhalm J.R."/>
            <person name="Wisecaver J.H."/>
        </authorList>
    </citation>
    <scope>NUCLEOTIDE SEQUENCE</scope>
    <source>
        <strain evidence="1">ECLA1</strain>
    </source>
</reference>
<proteinExistence type="predicted"/>
<accession>A0AAE1B108</accession>
<dbReference type="AlphaFoldDB" id="A0AAE1B108"/>
<protein>
    <submittedName>
        <fullName evidence="1">Uncharacterized protein</fullName>
    </submittedName>
</protein>
<dbReference type="EMBL" id="JAWDGP010000750">
    <property type="protein sequence ID" value="KAK3797602.1"/>
    <property type="molecule type" value="Genomic_DNA"/>
</dbReference>
<keyword evidence="2" id="KW-1185">Reference proteome</keyword>
<dbReference type="Proteomes" id="UP001283361">
    <property type="component" value="Unassembled WGS sequence"/>
</dbReference>
<comment type="caution">
    <text evidence="1">The sequence shown here is derived from an EMBL/GenBank/DDBJ whole genome shotgun (WGS) entry which is preliminary data.</text>
</comment>